<gene>
    <name evidence="6" type="ORF">GCM10008964_26590</name>
</gene>
<dbReference type="EMBL" id="BAAADG010000018">
    <property type="protein sequence ID" value="GAA0233954.1"/>
    <property type="molecule type" value="Genomic_DNA"/>
</dbReference>
<evidence type="ECO:0000256" key="1">
    <source>
        <dbReference type="ARBA" id="ARBA00009667"/>
    </source>
</evidence>
<dbReference type="CDD" id="cd04723">
    <property type="entry name" value="HisA_HisF"/>
    <property type="match status" value="1"/>
</dbReference>
<dbReference type="Proteomes" id="UP001501476">
    <property type="component" value="Unassembled WGS sequence"/>
</dbReference>
<dbReference type="InterPro" id="IPR006062">
    <property type="entry name" value="His_biosynth"/>
</dbReference>
<dbReference type="RefSeq" id="WP_286303505.1">
    <property type="nucleotide sequence ID" value="NZ_AP027741.1"/>
</dbReference>
<evidence type="ECO:0000256" key="2">
    <source>
        <dbReference type="ARBA" id="ARBA00022605"/>
    </source>
</evidence>
<keyword evidence="7" id="KW-1185">Reference proteome</keyword>
<reference evidence="7" key="1">
    <citation type="journal article" date="2019" name="Int. J. Syst. Evol. Microbiol.">
        <title>The Global Catalogue of Microorganisms (GCM) 10K type strain sequencing project: providing services to taxonomists for standard genome sequencing and annotation.</title>
        <authorList>
            <consortium name="The Broad Institute Genomics Platform"/>
            <consortium name="The Broad Institute Genome Sequencing Center for Infectious Disease"/>
            <person name="Wu L."/>
            <person name="Ma J."/>
        </authorList>
    </citation>
    <scope>NUCLEOTIDE SEQUENCE [LARGE SCALE GENOMIC DNA]</scope>
    <source>
        <strain evidence="7">JCM 6886</strain>
    </source>
</reference>
<comment type="pathway">
    <text evidence="4">Amino-acid biosynthesis.</text>
</comment>
<dbReference type="SUPFAM" id="SSF51366">
    <property type="entry name" value="Ribulose-phoshate binding barrel"/>
    <property type="match status" value="1"/>
</dbReference>
<evidence type="ECO:0000256" key="3">
    <source>
        <dbReference type="ARBA" id="ARBA00023102"/>
    </source>
</evidence>
<comment type="caution">
    <text evidence="6">The sequence shown here is derived from an EMBL/GenBank/DDBJ whole genome shotgun (WGS) entry which is preliminary data.</text>
</comment>
<evidence type="ECO:0000313" key="6">
    <source>
        <dbReference type="EMBL" id="GAA0233954.1"/>
    </source>
</evidence>
<evidence type="ECO:0000256" key="5">
    <source>
        <dbReference type="RuleBase" id="RU003657"/>
    </source>
</evidence>
<dbReference type="Pfam" id="PF00977">
    <property type="entry name" value="His_biosynth"/>
    <property type="match status" value="1"/>
</dbReference>
<keyword evidence="3 5" id="KW-0368">Histidine biosynthesis</keyword>
<dbReference type="InterPro" id="IPR013785">
    <property type="entry name" value="Aldolase_TIM"/>
</dbReference>
<dbReference type="InterPro" id="IPR011060">
    <property type="entry name" value="RibuloseP-bd_barrel"/>
</dbReference>
<dbReference type="PANTHER" id="PTHR43090:SF2">
    <property type="entry name" value="1-(5-PHOSPHORIBOSYL)-5-[(5-PHOSPHORIBOSYLAMINO)METHYLIDENEAMINO] IMIDAZOLE-4-CARBOXAMIDE ISOMERASE"/>
    <property type="match status" value="1"/>
</dbReference>
<accession>A0ABP3DJ09</accession>
<comment type="similarity">
    <text evidence="1 5">Belongs to the HisA/HisF family.</text>
</comment>
<proteinExistence type="inferred from homology"/>
<keyword evidence="2 5" id="KW-0028">Amino-acid biosynthesis</keyword>
<dbReference type="PANTHER" id="PTHR43090">
    <property type="entry name" value="1-(5-PHOSPHORIBOSYL)-5-[(5-PHOSPHORIBOSYLAMINO)METHYLIDENEAMINO] IMIDAZOLE-4-CARBOXAMIDE ISOMERASE"/>
    <property type="match status" value="1"/>
</dbReference>
<protein>
    <submittedName>
        <fullName evidence="6">HisA/HisF-related TIM barrel protein</fullName>
    </submittedName>
</protein>
<dbReference type="Gene3D" id="3.20.20.70">
    <property type="entry name" value="Aldolase class I"/>
    <property type="match status" value="1"/>
</dbReference>
<dbReference type="InterPro" id="IPR044524">
    <property type="entry name" value="Isoase_HisA-like"/>
</dbReference>
<name>A0ABP3DJ09_9GAMM</name>
<evidence type="ECO:0000256" key="4">
    <source>
        <dbReference type="ARBA" id="ARBA00029440"/>
    </source>
</evidence>
<sequence>MNIIPVIDIRDGIVVHARGGERANYQPLKSLLTQSVKLEQVIDDLLAWYPFKQLYIADLDAIEQKQHTPQQYQHLIDTFPQLSLWLDAGITEMSAYSYYPMSPQLRLVLGSETLTDLQLLKAPHVRQQSILSLDKKSGSILGSEEIVKEPAYWTQTCIAMSLDNVGTDKGPDFDWLKSLMKEQECVKWYAAGGVRDEADLSQLAQIGATGVLVASALHTGKLGRSNIERLSRDITLP</sequence>
<evidence type="ECO:0000313" key="7">
    <source>
        <dbReference type="Proteomes" id="UP001501476"/>
    </source>
</evidence>
<organism evidence="6 7">
    <name type="scientific">Methylophaga marina</name>
    <dbReference type="NCBI Taxonomy" id="45495"/>
    <lineage>
        <taxon>Bacteria</taxon>
        <taxon>Pseudomonadati</taxon>
        <taxon>Pseudomonadota</taxon>
        <taxon>Gammaproteobacteria</taxon>
        <taxon>Thiotrichales</taxon>
        <taxon>Piscirickettsiaceae</taxon>
        <taxon>Methylophaga</taxon>
    </lineage>
</organism>